<feature type="signal peptide" evidence="2">
    <location>
        <begin position="1"/>
        <end position="23"/>
    </location>
</feature>
<dbReference type="VEuPathDB" id="FungiDB:TAPDE_001253"/>
<evidence type="ECO:0000256" key="2">
    <source>
        <dbReference type="SAM" id="SignalP"/>
    </source>
</evidence>
<feature type="compositionally biased region" description="Low complexity" evidence="1">
    <location>
        <begin position="626"/>
        <end position="636"/>
    </location>
</feature>
<feature type="compositionally biased region" description="Polar residues" evidence="1">
    <location>
        <begin position="671"/>
        <end position="681"/>
    </location>
</feature>
<feature type="region of interest" description="Disordered" evidence="1">
    <location>
        <begin position="694"/>
        <end position="719"/>
    </location>
</feature>
<feature type="region of interest" description="Disordered" evidence="1">
    <location>
        <begin position="769"/>
        <end position="808"/>
    </location>
</feature>
<sequence length="837" mass="84297">MLKSVTLLASLAPYLNLVPYVDAQSQGSNMVPLGGASVAFICPNGNYMQFTSISGNNVMSCSGGTQPDVGPFAMLNNFNVDSNGTGSAQALTDGGTYYLNVQGHGATEFMTATPYNRPNDNGDYTLQTSTYGGPSGTGFHNYECAFNFYIQPDGRYKIQAIANNGPYNSNAMPIHDGPDEGYWSVQSDETIFTPNTVGPGDADIFSIVLAPTSSVQQSFATSDNLDSNTEFTIQNSITGNFWEYTNGVYSATASQSSASTFMISNSTIHTGLNGLFDISRNQYVSIPSNSSAATGSTSEITRETEMIIIPVGSQQYVIWTQTNPGAYLTSADGGLYPTGSEPEVNTFVAIGSTAVAKPTIETMTTFSSSTLDSAPSSTTSENLSFTSSNSVVTSAVSTSSDLVEPTAITGLSTSSSTSLTYQVTATSEPLPSTTSAPMVAFTTVSSSLSAVLTSDAVVPSPMANNGAAASSSSSSAAAAAAGAQSATDFSEFVSSTSSAGSCMTYDNVPDCFADATSPECTQLAEDSDALRFVKVTVATPSMSTVSVARISIFSAPSVTLSSTTPSSSSSLTPVPASSSSFGSGAAVAALSQSGLTTSTRSAVALPVGETGIANLPVETSASASAPVLSPSATSSAGNAVSANQEDSAPNASAANTAPNSQEVSIGDEATFNPSPSGSDVSAAQVVGRPINVSNNASDIATSPSGSVASVDSAESGVTNNTDFSTAAVMGTIASITSVTAPAASYQSTLVTKIAGETTVLSSASMATASTGSDVSNENGGTASTYAPSPSSTPSTASSSSSTGMPSVAALPASTSDSSALKSTMSCLAAVLSVLFFI</sequence>
<feature type="region of interest" description="Disordered" evidence="1">
    <location>
        <begin position="626"/>
        <end position="681"/>
    </location>
</feature>
<feature type="compositionally biased region" description="Low complexity" evidence="1">
    <location>
        <begin position="781"/>
        <end position="808"/>
    </location>
</feature>
<accession>R4X8H0</accession>
<reference evidence="3 4" key="1">
    <citation type="journal article" date="2013" name="MBio">
        <title>Genome sequencing of the plant pathogen Taphrina deformans, the causal agent of peach leaf curl.</title>
        <authorList>
            <person name="Cisse O.H."/>
            <person name="Almeida J.M.G.C.F."/>
            <person name="Fonseca A."/>
            <person name="Kumar A.A."/>
            <person name="Salojaervi J."/>
            <person name="Overmyer K."/>
            <person name="Hauser P.M."/>
            <person name="Pagni M."/>
        </authorList>
    </citation>
    <scope>NUCLEOTIDE SEQUENCE [LARGE SCALE GENOMIC DNA]</scope>
    <source>
        <strain evidence="4">PYCC 5710 / ATCC 11124 / CBS 356.35 / IMI 108563 / JCM 9778 / NBRC 8474</strain>
    </source>
</reference>
<evidence type="ECO:0000313" key="4">
    <source>
        <dbReference type="Proteomes" id="UP000013776"/>
    </source>
</evidence>
<keyword evidence="4" id="KW-1185">Reference proteome</keyword>
<feature type="chain" id="PRO_5004381933" evidence="2">
    <location>
        <begin position="24"/>
        <end position="837"/>
    </location>
</feature>
<comment type="caution">
    <text evidence="3">The sequence shown here is derived from an EMBL/GenBank/DDBJ whole genome shotgun (WGS) entry which is preliminary data.</text>
</comment>
<dbReference type="OrthoDB" id="10689555at2759"/>
<gene>
    <name evidence="3" type="ORF">TAPDE_001253</name>
</gene>
<name>R4X8H0_TAPDE</name>
<feature type="compositionally biased region" description="Polar residues" evidence="1">
    <location>
        <begin position="637"/>
        <end position="646"/>
    </location>
</feature>
<keyword evidence="2" id="KW-0732">Signal</keyword>
<organism evidence="3 4">
    <name type="scientific">Taphrina deformans (strain PYCC 5710 / ATCC 11124 / CBS 356.35 / IMI 108563 / JCM 9778 / NBRC 8474)</name>
    <name type="common">Peach leaf curl fungus</name>
    <name type="synonym">Lalaria deformans</name>
    <dbReference type="NCBI Taxonomy" id="1097556"/>
    <lineage>
        <taxon>Eukaryota</taxon>
        <taxon>Fungi</taxon>
        <taxon>Dikarya</taxon>
        <taxon>Ascomycota</taxon>
        <taxon>Taphrinomycotina</taxon>
        <taxon>Taphrinomycetes</taxon>
        <taxon>Taphrinales</taxon>
        <taxon>Taphrinaceae</taxon>
        <taxon>Taphrina</taxon>
    </lineage>
</organism>
<evidence type="ECO:0000256" key="1">
    <source>
        <dbReference type="SAM" id="MobiDB-lite"/>
    </source>
</evidence>
<dbReference type="EMBL" id="CAHR02000046">
    <property type="protein sequence ID" value="CCG81601.1"/>
    <property type="molecule type" value="Genomic_DNA"/>
</dbReference>
<proteinExistence type="predicted"/>
<feature type="compositionally biased region" description="Low complexity" evidence="1">
    <location>
        <begin position="647"/>
        <end position="660"/>
    </location>
</feature>
<dbReference type="Proteomes" id="UP000013776">
    <property type="component" value="Unassembled WGS sequence"/>
</dbReference>
<evidence type="ECO:0000313" key="3">
    <source>
        <dbReference type="EMBL" id="CCG81601.1"/>
    </source>
</evidence>
<feature type="compositionally biased region" description="Polar residues" evidence="1">
    <location>
        <begin position="694"/>
        <end position="709"/>
    </location>
</feature>
<protein>
    <submittedName>
        <fullName evidence="3">Uncharacterized protein</fullName>
    </submittedName>
</protein>
<dbReference type="AlphaFoldDB" id="R4X8H0"/>